<dbReference type="InterPro" id="IPR007278">
    <property type="entry name" value="DUF397"/>
</dbReference>
<comment type="caution">
    <text evidence="2">The sequence shown here is derived from an EMBL/GenBank/DDBJ whole genome shotgun (WGS) entry which is preliminary data.</text>
</comment>
<dbReference type="RefSeq" id="WP_359215022.1">
    <property type="nucleotide sequence ID" value="NZ_JBEZAM010000068.1"/>
</dbReference>
<accession>A0ABV3D4S7</accession>
<dbReference type="Proteomes" id="UP001551210">
    <property type="component" value="Unassembled WGS sequence"/>
</dbReference>
<dbReference type="EMBL" id="JBEZAM010000068">
    <property type="protein sequence ID" value="MEU7297480.1"/>
    <property type="molecule type" value="Genomic_DNA"/>
</dbReference>
<keyword evidence="3" id="KW-1185">Reference proteome</keyword>
<feature type="domain" description="DUF397" evidence="1">
    <location>
        <begin position="9"/>
        <end position="63"/>
    </location>
</feature>
<dbReference type="Pfam" id="PF04149">
    <property type="entry name" value="DUF397"/>
    <property type="match status" value="1"/>
</dbReference>
<protein>
    <submittedName>
        <fullName evidence="2">DUF397 domain-containing protein</fullName>
    </submittedName>
</protein>
<sequence>MRHYDLTNAHWFKSSYSNGDGGDCVEVAYDFPGVVPVRDSKNPAGPALIVPASAWTAFVAGLK</sequence>
<gene>
    <name evidence="2" type="ORF">AB0A76_30515</name>
</gene>
<name>A0ABV3D4S7_STREX</name>
<organism evidence="2 3">
    <name type="scientific">Streptomyces exfoliatus</name>
    <name type="common">Streptomyces hydrogenans</name>
    <dbReference type="NCBI Taxonomy" id="1905"/>
    <lineage>
        <taxon>Bacteria</taxon>
        <taxon>Bacillati</taxon>
        <taxon>Actinomycetota</taxon>
        <taxon>Actinomycetes</taxon>
        <taxon>Kitasatosporales</taxon>
        <taxon>Streptomycetaceae</taxon>
        <taxon>Streptomyces</taxon>
    </lineage>
</organism>
<evidence type="ECO:0000313" key="2">
    <source>
        <dbReference type="EMBL" id="MEU7297480.1"/>
    </source>
</evidence>
<proteinExistence type="predicted"/>
<evidence type="ECO:0000259" key="1">
    <source>
        <dbReference type="Pfam" id="PF04149"/>
    </source>
</evidence>
<reference evidence="2 3" key="1">
    <citation type="submission" date="2024-06" db="EMBL/GenBank/DDBJ databases">
        <title>The Natural Products Discovery Center: Release of the First 8490 Sequenced Strains for Exploring Actinobacteria Biosynthetic Diversity.</title>
        <authorList>
            <person name="Kalkreuter E."/>
            <person name="Kautsar S.A."/>
            <person name="Yang D."/>
            <person name="Bader C.D."/>
            <person name="Teijaro C.N."/>
            <person name="Fluegel L."/>
            <person name="Davis C.M."/>
            <person name="Simpson J.R."/>
            <person name="Lauterbach L."/>
            <person name="Steele A.D."/>
            <person name="Gui C."/>
            <person name="Meng S."/>
            <person name="Li G."/>
            <person name="Viehrig K."/>
            <person name="Ye F."/>
            <person name="Su P."/>
            <person name="Kiefer A.F."/>
            <person name="Nichols A."/>
            <person name="Cepeda A.J."/>
            <person name="Yan W."/>
            <person name="Fan B."/>
            <person name="Jiang Y."/>
            <person name="Adhikari A."/>
            <person name="Zheng C.-J."/>
            <person name="Schuster L."/>
            <person name="Cowan T.M."/>
            <person name="Smanski M.J."/>
            <person name="Chevrette M.G."/>
            <person name="De Carvalho L.P.S."/>
            <person name="Shen B."/>
        </authorList>
    </citation>
    <scope>NUCLEOTIDE SEQUENCE [LARGE SCALE GENOMIC DNA]</scope>
    <source>
        <strain evidence="2 3">NPDC045705</strain>
    </source>
</reference>
<evidence type="ECO:0000313" key="3">
    <source>
        <dbReference type="Proteomes" id="UP001551210"/>
    </source>
</evidence>